<feature type="region of interest" description="Disordered" evidence="1">
    <location>
        <begin position="119"/>
        <end position="140"/>
    </location>
</feature>
<organism evidence="2 3">
    <name type="scientific">Nocardia jinanensis</name>
    <dbReference type="NCBI Taxonomy" id="382504"/>
    <lineage>
        <taxon>Bacteria</taxon>
        <taxon>Bacillati</taxon>
        <taxon>Actinomycetota</taxon>
        <taxon>Actinomycetes</taxon>
        <taxon>Mycobacteriales</taxon>
        <taxon>Nocardiaceae</taxon>
        <taxon>Nocardia</taxon>
    </lineage>
</organism>
<reference evidence="2" key="2">
    <citation type="submission" date="2020-09" db="EMBL/GenBank/DDBJ databases">
        <authorList>
            <person name="Sun Q."/>
            <person name="Zhou Y."/>
        </authorList>
    </citation>
    <scope>NUCLEOTIDE SEQUENCE</scope>
    <source>
        <strain evidence="2">CGMCC 4.3508</strain>
    </source>
</reference>
<accession>A0A917VML4</accession>
<dbReference type="RefSeq" id="WP_062996241.1">
    <property type="nucleotide sequence ID" value="NZ_BMMH01000001.1"/>
</dbReference>
<dbReference type="EMBL" id="BMMH01000001">
    <property type="protein sequence ID" value="GGK96239.1"/>
    <property type="molecule type" value="Genomic_DNA"/>
</dbReference>
<name>A0A917VML4_9NOCA</name>
<evidence type="ECO:0000256" key="1">
    <source>
        <dbReference type="SAM" id="MobiDB-lite"/>
    </source>
</evidence>
<gene>
    <name evidence="2" type="ORF">GCM10011588_08270</name>
</gene>
<evidence type="ECO:0000313" key="2">
    <source>
        <dbReference type="EMBL" id="GGK96239.1"/>
    </source>
</evidence>
<comment type="caution">
    <text evidence="2">The sequence shown here is derived from an EMBL/GenBank/DDBJ whole genome shotgun (WGS) entry which is preliminary data.</text>
</comment>
<keyword evidence="3" id="KW-1185">Reference proteome</keyword>
<reference evidence="2" key="1">
    <citation type="journal article" date="2014" name="Int. J. Syst. Evol. Microbiol.">
        <title>Complete genome sequence of Corynebacterium casei LMG S-19264T (=DSM 44701T), isolated from a smear-ripened cheese.</title>
        <authorList>
            <consortium name="US DOE Joint Genome Institute (JGI-PGF)"/>
            <person name="Walter F."/>
            <person name="Albersmeier A."/>
            <person name="Kalinowski J."/>
            <person name="Ruckert C."/>
        </authorList>
    </citation>
    <scope>NUCLEOTIDE SEQUENCE</scope>
    <source>
        <strain evidence="2">CGMCC 4.3508</strain>
    </source>
</reference>
<protein>
    <submittedName>
        <fullName evidence="2">Uncharacterized protein</fullName>
    </submittedName>
</protein>
<evidence type="ECO:0000313" key="3">
    <source>
        <dbReference type="Proteomes" id="UP000638263"/>
    </source>
</evidence>
<sequence>MTNEHDGCRVSIDGVAPAVVVLLREAAEIAASHGRRRIGFDDLHAALITHDDVAPLWWPRPEGPDYSRHPDSSRIMYTESDGETKPLDHGILHDDLRGETEPLTFDRYRDLVLHWVPGPAPDEPGPASPATVTYEVTGPHAEDFRRMIEQQETHQS</sequence>
<proteinExistence type="predicted"/>
<dbReference type="AlphaFoldDB" id="A0A917VML4"/>
<dbReference type="Proteomes" id="UP000638263">
    <property type="component" value="Unassembled WGS sequence"/>
</dbReference>